<dbReference type="AlphaFoldDB" id="A0A9X1FQX9"/>
<dbReference type="GO" id="GO:0032259">
    <property type="term" value="P:methylation"/>
    <property type="evidence" value="ECO:0007669"/>
    <property type="project" value="UniProtKB-KW"/>
</dbReference>
<sequence>MKKLLFLRFAMGSLLLLGCGSQSINQQQEYRYEAGNPYGTGKWFMGREIANVMGFEGMEWLDRPERAKEENSSTLIRNMNIQPDDVIADIGAGSGYHVFKMAPMINKGQIYAVDIQEEMLNEIQKKANNKGVQNVTLIKGGEKSANLPENSVDKVLMVDVYHEFSFPKEMMASIKNALRPNGKIFLVEYRGEDPLIPILKVHKMTEKQAIKEMRAAGFQLKENIENLPWQHCMVFVKKES</sequence>
<evidence type="ECO:0000313" key="4">
    <source>
        <dbReference type="Proteomes" id="UP001138686"/>
    </source>
</evidence>
<dbReference type="GO" id="GO:0008168">
    <property type="term" value="F:methyltransferase activity"/>
    <property type="evidence" value="ECO:0007669"/>
    <property type="project" value="UniProtKB-KW"/>
</dbReference>
<dbReference type="PANTHER" id="PTHR43861:SF1">
    <property type="entry name" value="TRANS-ACONITATE 2-METHYLTRANSFERASE"/>
    <property type="match status" value="1"/>
</dbReference>
<keyword evidence="1" id="KW-0732">Signal</keyword>
<gene>
    <name evidence="3" type="ORF">KXJ69_10170</name>
</gene>
<name>A0A9X1FQX9_9FLAO</name>
<dbReference type="Proteomes" id="UP001138686">
    <property type="component" value="Unassembled WGS sequence"/>
</dbReference>
<feature type="domain" description="Methyltransferase" evidence="2">
    <location>
        <begin position="84"/>
        <end position="212"/>
    </location>
</feature>
<keyword evidence="4" id="KW-1185">Reference proteome</keyword>
<evidence type="ECO:0000256" key="1">
    <source>
        <dbReference type="SAM" id="SignalP"/>
    </source>
</evidence>
<keyword evidence="3" id="KW-0489">Methyltransferase</keyword>
<accession>A0A9X1FQX9</accession>
<dbReference type="RefSeq" id="WP_219053004.1">
    <property type="nucleotide sequence ID" value="NZ_JAHWDP010000004.1"/>
</dbReference>
<feature type="chain" id="PRO_5040787402" evidence="1">
    <location>
        <begin position="19"/>
        <end position="240"/>
    </location>
</feature>
<comment type="caution">
    <text evidence="3">The sequence shown here is derived from an EMBL/GenBank/DDBJ whole genome shotgun (WGS) entry which is preliminary data.</text>
</comment>
<dbReference type="PANTHER" id="PTHR43861">
    <property type="entry name" value="TRANS-ACONITATE 2-METHYLTRANSFERASE-RELATED"/>
    <property type="match status" value="1"/>
</dbReference>
<reference evidence="3" key="1">
    <citation type="submission" date="2021-07" db="EMBL/GenBank/DDBJ databases">
        <title>Aureisphaera sp. CAU 1614 isolated from sea sediment.</title>
        <authorList>
            <person name="Kim W."/>
        </authorList>
    </citation>
    <scope>NUCLEOTIDE SEQUENCE</scope>
    <source>
        <strain evidence="3">CAU 1614</strain>
    </source>
</reference>
<feature type="signal peptide" evidence="1">
    <location>
        <begin position="1"/>
        <end position="18"/>
    </location>
</feature>
<protein>
    <submittedName>
        <fullName evidence="3">Class I SAM-dependent methyltransferase</fullName>
    </submittedName>
</protein>
<evidence type="ECO:0000259" key="2">
    <source>
        <dbReference type="Pfam" id="PF13847"/>
    </source>
</evidence>
<dbReference type="EMBL" id="JAHWDP010000004">
    <property type="protein sequence ID" value="MBW2938474.1"/>
    <property type="molecule type" value="Genomic_DNA"/>
</dbReference>
<dbReference type="Pfam" id="PF13847">
    <property type="entry name" value="Methyltransf_31"/>
    <property type="match status" value="1"/>
</dbReference>
<dbReference type="PROSITE" id="PS51257">
    <property type="entry name" value="PROKAR_LIPOPROTEIN"/>
    <property type="match status" value="1"/>
</dbReference>
<dbReference type="CDD" id="cd02440">
    <property type="entry name" value="AdoMet_MTases"/>
    <property type="match status" value="1"/>
</dbReference>
<keyword evidence="3" id="KW-0808">Transferase</keyword>
<organism evidence="3 4">
    <name type="scientific">Halomarinibacterium sedimenti</name>
    <dbReference type="NCBI Taxonomy" id="2857106"/>
    <lineage>
        <taxon>Bacteria</taxon>
        <taxon>Pseudomonadati</taxon>
        <taxon>Bacteroidota</taxon>
        <taxon>Flavobacteriia</taxon>
        <taxon>Flavobacteriales</taxon>
        <taxon>Flavobacteriaceae</taxon>
        <taxon>Halomarinibacterium</taxon>
    </lineage>
</organism>
<evidence type="ECO:0000313" key="3">
    <source>
        <dbReference type="EMBL" id="MBW2938474.1"/>
    </source>
</evidence>
<proteinExistence type="predicted"/>
<dbReference type="InterPro" id="IPR025714">
    <property type="entry name" value="Methyltranfer_dom"/>
</dbReference>